<dbReference type="EMBL" id="AEVO01000057">
    <property type="protein sequence ID" value="EFY07000.1"/>
    <property type="molecule type" value="Genomic_DNA"/>
</dbReference>
<dbReference type="GO" id="GO:0005886">
    <property type="term" value="C:plasma membrane"/>
    <property type="evidence" value="ECO:0007669"/>
    <property type="project" value="UniProtKB-SubCell"/>
</dbReference>
<gene>
    <name evidence="8" type="primary">epaR</name>
    <name evidence="8" type="ORF">HMPREF9444_01196</name>
</gene>
<feature type="transmembrane region" description="Helical" evidence="7">
    <location>
        <begin position="49"/>
        <end position="70"/>
    </location>
</feature>
<organism evidence="8 9">
    <name type="scientific">Succinatimonas hippei (strain DSM 22608 / JCM 16073 / KCTC 15190 / YIT 12066)</name>
    <dbReference type="NCBI Taxonomy" id="762983"/>
    <lineage>
        <taxon>Bacteria</taxon>
        <taxon>Pseudomonadati</taxon>
        <taxon>Pseudomonadota</taxon>
        <taxon>Gammaproteobacteria</taxon>
        <taxon>Aeromonadales</taxon>
        <taxon>Succinivibrionaceae</taxon>
        <taxon>Succinatimonas</taxon>
    </lineage>
</organism>
<dbReference type="STRING" id="762983.HMPREF9444_01196"/>
<evidence type="ECO:0000256" key="7">
    <source>
        <dbReference type="RuleBase" id="RU362072"/>
    </source>
</evidence>
<evidence type="ECO:0000256" key="2">
    <source>
        <dbReference type="ARBA" id="ARBA00009772"/>
    </source>
</evidence>
<evidence type="ECO:0000256" key="5">
    <source>
        <dbReference type="ARBA" id="ARBA00022989"/>
    </source>
</evidence>
<dbReference type="HOGENOM" id="CLU_063626_3_0_6"/>
<dbReference type="PANTHER" id="PTHR30065">
    <property type="entry name" value="FLAGELLAR BIOSYNTHETIC PROTEIN FLIR"/>
    <property type="match status" value="1"/>
</dbReference>
<comment type="subcellular location">
    <subcellularLocation>
        <location evidence="1 7">Cell membrane</location>
        <topology evidence="1 7">Multi-pass membrane protein</topology>
    </subcellularLocation>
</comment>
<keyword evidence="3 7" id="KW-1003">Cell membrane</keyword>
<dbReference type="InterPro" id="IPR006304">
    <property type="entry name" value="T3SS_SpaR/YscT"/>
</dbReference>
<evidence type="ECO:0000256" key="6">
    <source>
        <dbReference type="ARBA" id="ARBA00023136"/>
    </source>
</evidence>
<protein>
    <submittedName>
        <fullName evidence="8">Type III secretion apparatus protein SpaR/YscT/HrcT</fullName>
    </submittedName>
</protein>
<evidence type="ECO:0000256" key="3">
    <source>
        <dbReference type="ARBA" id="ARBA00022475"/>
    </source>
</evidence>
<evidence type="ECO:0000256" key="1">
    <source>
        <dbReference type="ARBA" id="ARBA00004651"/>
    </source>
</evidence>
<reference evidence="8 9" key="1">
    <citation type="submission" date="2011-01" db="EMBL/GenBank/DDBJ databases">
        <authorList>
            <person name="Weinstock G."/>
            <person name="Sodergren E."/>
            <person name="Clifton S."/>
            <person name="Fulton L."/>
            <person name="Fulton B."/>
            <person name="Courtney L."/>
            <person name="Fronick C."/>
            <person name="Harrison M."/>
            <person name="Strong C."/>
            <person name="Farmer C."/>
            <person name="Delahaunty K."/>
            <person name="Markovic C."/>
            <person name="Hall O."/>
            <person name="Minx P."/>
            <person name="Tomlinson C."/>
            <person name="Mitreva M."/>
            <person name="Hou S."/>
            <person name="Chen J."/>
            <person name="Wollam A."/>
            <person name="Pepin K.H."/>
            <person name="Johnson M."/>
            <person name="Bhonagiri V."/>
            <person name="Zhang X."/>
            <person name="Suruliraj S."/>
            <person name="Warren W."/>
            <person name="Chinwalla A."/>
            <person name="Mardis E.R."/>
            <person name="Wilson R.K."/>
        </authorList>
    </citation>
    <scope>NUCLEOTIDE SEQUENCE [LARGE SCALE GENOMIC DNA]</scope>
    <source>
        <strain evidence="9">DSM 22608 / JCM 16073 / KCTC 15190 / YIT 12066</strain>
    </source>
</reference>
<comment type="similarity">
    <text evidence="2 7">Belongs to the FliR/MopE/SpaR family.</text>
</comment>
<name>E8LKE8_SUCHY</name>
<accession>E8LKE8</accession>
<evidence type="ECO:0000313" key="8">
    <source>
        <dbReference type="EMBL" id="EFY07000.1"/>
    </source>
</evidence>
<dbReference type="PANTHER" id="PTHR30065:SF1">
    <property type="entry name" value="SURFACE PRESENTATION OF ANTIGENS PROTEIN SPAR"/>
    <property type="match status" value="1"/>
</dbReference>
<feature type="transmembrane region" description="Helical" evidence="7">
    <location>
        <begin position="76"/>
        <end position="105"/>
    </location>
</feature>
<dbReference type="RefSeq" id="WP_009143396.1">
    <property type="nucleotide sequence ID" value="NZ_GL830993.1"/>
</dbReference>
<dbReference type="Proteomes" id="UP000018458">
    <property type="component" value="Unassembled WGS sequence"/>
</dbReference>
<dbReference type="NCBIfam" id="TIGR01401">
    <property type="entry name" value="fliR_like_III"/>
    <property type="match status" value="1"/>
</dbReference>
<dbReference type="OrthoDB" id="9807748at2"/>
<dbReference type="AlphaFoldDB" id="E8LKE8"/>
<dbReference type="GO" id="GO:0006605">
    <property type="term" value="P:protein targeting"/>
    <property type="evidence" value="ECO:0007669"/>
    <property type="project" value="UniProtKB-UniRule"/>
</dbReference>
<evidence type="ECO:0000256" key="4">
    <source>
        <dbReference type="ARBA" id="ARBA00022692"/>
    </source>
</evidence>
<evidence type="ECO:0000313" key="9">
    <source>
        <dbReference type="Proteomes" id="UP000018458"/>
    </source>
</evidence>
<dbReference type="InterPro" id="IPR002010">
    <property type="entry name" value="T3SS_IM_R"/>
</dbReference>
<feature type="transmembrane region" description="Helical" evidence="7">
    <location>
        <begin position="223"/>
        <end position="245"/>
    </location>
</feature>
<sequence length="272" mass="29821">MNALLDLFSTDAFSLHLSAFILGSIRIGVFIAMVPFFGPQVSVAVKMPITVALYIPLHPFMLTIIEPLSFSAVGDFFGFIIIVLKEILIGIIFAWLCSLIFYVALSAGVIIDNQRGASMAQSADILSGAESSPLGSVLFLAMVTLFFASGAFLAFLNIFYTTFIAWPPTEFLPALLSSNTAIFSAQSLNWMMEQTVLVCAPFILVALLCDIALGLINRFAPQLNVFILSMPIKSGVCAFLIIFYLSPFLDHSEDLFNYMQESFSVLNQIFGR</sequence>
<feature type="transmembrane region" description="Helical" evidence="7">
    <location>
        <begin position="195"/>
        <end position="216"/>
    </location>
</feature>
<dbReference type="Pfam" id="PF01311">
    <property type="entry name" value="Bac_export_1"/>
    <property type="match status" value="1"/>
</dbReference>
<feature type="transmembrane region" description="Helical" evidence="7">
    <location>
        <begin position="137"/>
        <end position="166"/>
    </location>
</feature>
<keyword evidence="6 7" id="KW-0472">Membrane</keyword>
<dbReference type="eggNOG" id="COG4791">
    <property type="taxonomic scope" value="Bacteria"/>
</dbReference>
<keyword evidence="4 7" id="KW-0812">Transmembrane</keyword>
<proteinExistence type="inferred from homology"/>
<feature type="transmembrane region" description="Helical" evidence="7">
    <location>
        <begin position="12"/>
        <end position="37"/>
    </location>
</feature>
<keyword evidence="9" id="KW-1185">Reference proteome</keyword>
<keyword evidence="5 7" id="KW-1133">Transmembrane helix</keyword>
<comment type="caution">
    <text evidence="8">The sequence shown here is derived from an EMBL/GenBank/DDBJ whole genome shotgun (WGS) entry which is preliminary data.</text>
</comment>
<dbReference type="PRINTS" id="PR00953">
    <property type="entry name" value="TYPE3IMRPROT"/>
</dbReference>